<gene>
    <name evidence="9" type="primary">LOC117364244</name>
</gene>
<dbReference type="PANTHER" id="PTHR45842:SF22">
    <property type="entry name" value="INSULIN-LIKE GROWTH FACTOR-BINDING PROTEIN COMPLEX ACID LABILE SUBUNIT ISOFORM X1"/>
    <property type="match status" value="1"/>
</dbReference>
<keyword evidence="4" id="KW-1015">Disulfide bond</keyword>
<keyword evidence="6" id="KW-1133">Transmembrane helix</keyword>
<feature type="transmembrane region" description="Helical" evidence="6">
    <location>
        <begin position="687"/>
        <end position="710"/>
    </location>
</feature>
<evidence type="ECO:0000256" key="4">
    <source>
        <dbReference type="ARBA" id="ARBA00023157"/>
    </source>
</evidence>
<dbReference type="OrthoDB" id="676979at2759"/>
<evidence type="ECO:0000256" key="1">
    <source>
        <dbReference type="ARBA" id="ARBA00022614"/>
    </source>
</evidence>
<dbReference type="Gene3D" id="3.80.10.10">
    <property type="entry name" value="Ribonuclease Inhibitor"/>
    <property type="match status" value="3"/>
</dbReference>
<feature type="domain" description="Ig-like" evidence="7">
    <location>
        <begin position="484"/>
        <end position="575"/>
    </location>
</feature>
<dbReference type="InterPro" id="IPR013783">
    <property type="entry name" value="Ig-like_fold"/>
</dbReference>
<dbReference type="SMART" id="SM00082">
    <property type="entry name" value="LRRCT"/>
    <property type="match status" value="1"/>
</dbReference>
<evidence type="ECO:0000256" key="2">
    <source>
        <dbReference type="ARBA" id="ARBA00022729"/>
    </source>
</evidence>
<dbReference type="InParanoid" id="A0A6P8RVD8"/>
<keyword evidence="3" id="KW-0677">Repeat</keyword>
<dbReference type="SUPFAM" id="SSF48726">
    <property type="entry name" value="Immunoglobulin"/>
    <property type="match status" value="1"/>
</dbReference>
<protein>
    <submittedName>
        <fullName evidence="9">Leucine-rich repeat neuronal protein 1-like isoform X1</fullName>
    </submittedName>
</protein>
<keyword evidence="5" id="KW-0325">Glycoprotein</keyword>
<dbReference type="SMART" id="SM00409">
    <property type="entry name" value="IG"/>
    <property type="match status" value="1"/>
</dbReference>
<keyword evidence="6" id="KW-0812">Transmembrane</keyword>
<evidence type="ECO:0000256" key="3">
    <source>
        <dbReference type="ARBA" id="ARBA00022737"/>
    </source>
</evidence>
<dbReference type="InterPro" id="IPR050467">
    <property type="entry name" value="LRFN"/>
</dbReference>
<dbReference type="KEGG" id="gsh:117364244"/>
<dbReference type="InterPro" id="IPR032675">
    <property type="entry name" value="LRR_dom_sf"/>
</dbReference>
<dbReference type="InterPro" id="IPR003598">
    <property type="entry name" value="Ig_sub2"/>
</dbReference>
<dbReference type="InterPro" id="IPR007110">
    <property type="entry name" value="Ig-like_dom"/>
</dbReference>
<dbReference type="SMART" id="SM00365">
    <property type="entry name" value="LRR_SD22"/>
    <property type="match status" value="4"/>
</dbReference>
<keyword evidence="2" id="KW-0732">Signal</keyword>
<evidence type="ECO:0000256" key="5">
    <source>
        <dbReference type="ARBA" id="ARBA00023180"/>
    </source>
</evidence>
<dbReference type="RefSeq" id="XP_033809173.1">
    <property type="nucleotide sequence ID" value="XM_033953282.1"/>
</dbReference>
<sequence>MWAWQLSTKHYRNIQLPLNPAYGYLEFRSLNSEHEPRATKVIISLVTISGPAMEAPFTTSYCLPLRTVMLSLIKLSILVALIPFSKVASGSCPPQCVCETRPWFTPQSVYHEAKTVDCNDLLLTNVPTNLSTDTQVLLLQSNKISRVSSELQSLDNLTELDLSQNHFASIEDVGLANLSQLITLYLEENQVSNLPNYCLKDLKNLEELYINHNQISSIDPEAFSGLTSLLRLHLNANKLQFIDNRWFQALPNLEILMIGENPIVALQSMNFQPLGKLHSLVLAGMELQEIPEDAFVGLDYLESLSFFDNKLSRVPKEGLKNLPLMKFLDLNKNPIEKILIGDFQDMPHLQELSLNNMDDLVSVEHSAFQGLPELTKLEMRNNPRLSFIDRSAFQDTLSLKTLLLSNSDLHLVPREVFRSLPNLKELSLYGNPLRCDCSANWGILRNQSVRLSESQSTLCASPTQLNGHLFKEVLENGLFSDCLPMISIHTFPSYLNKTSSMIISLDCRAMAEPEPEFYWMTPSGEKVTQDTESTKHKLLGGGTLVIVEARPEDSGLYTCVAWNSDGSDTKSTTVHINGTTEEKGLALLVVAKKVQSHFVVVEWKVFPGFASPQWSSATMHIHNPHISYTAKVPLDIKEYNLTHLQPATKYEICLTISLVSNVAQRSCLNVTTKEASLAVEMVSQPSGMALVAVLGSLFAALSMVLLVLYVGHQLKQKSCHHSLKKYVQHTSSIPLNELYPPLINLWENESEKEKDCTLEQPPAPPNFPVPPALQIDTSKTYIWQP</sequence>
<proteinExistence type="predicted"/>
<dbReference type="PANTHER" id="PTHR45842">
    <property type="entry name" value="SYNAPTIC ADHESION-LIKE MOLECULE SALM"/>
    <property type="match status" value="1"/>
</dbReference>
<evidence type="ECO:0000256" key="6">
    <source>
        <dbReference type="SAM" id="Phobius"/>
    </source>
</evidence>
<keyword evidence="1" id="KW-0433">Leucine-rich repeat</keyword>
<evidence type="ECO:0000259" key="7">
    <source>
        <dbReference type="PROSITE" id="PS50835"/>
    </source>
</evidence>
<dbReference type="GeneID" id="117364244"/>
<keyword evidence="8" id="KW-1185">Reference proteome</keyword>
<dbReference type="SMART" id="SM00369">
    <property type="entry name" value="LRR_TYP"/>
    <property type="match status" value="12"/>
</dbReference>
<dbReference type="FunFam" id="3.80.10.10:FF:000056">
    <property type="entry name" value="Leucine-rich repeat neuronal protein 1"/>
    <property type="match status" value="1"/>
</dbReference>
<dbReference type="InterPro" id="IPR003591">
    <property type="entry name" value="Leu-rich_rpt_typical-subtyp"/>
</dbReference>
<reference evidence="9" key="1">
    <citation type="submission" date="2025-08" db="UniProtKB">
        <authorList>
            <consortium name="RefSeq"/>
        </authorList>
    </citation>
    <scope>IDENTIFICATION</scope>
</reference>
<dbReference type="Gene3D" id="2.60.40.10">
    <property type="entry name" value="Immunoglobulins"/>
    <property type="match status" value="1"/>
</dbReference>
<dbReference type="InterPro" id="IPR000483">
    <property type="entry name" value="Cys-rich_flank_reg_C"/>
</dbReference>
<name>A0A6P8RVD8_GEOSA</name>
<accession>A0A6P8RVD8</accession>
<evidence type="ECO:0000313" key="9">
    <source>
        <dbReference type="RefSeq" id="XP_033809173.1"/>
    </source>
</evidence>
<dbReference type="InterPro" id="IPR001611">
    <property type="entry name" value="Leu-rich_rpt"/>
</dbReference>
<dbReference type="SMART" id="SM00408">
    <property type="entry name" value="IGc2"/>
    <property type="match status" value="1"/>
</dbReference>
<dbReference type="Proteomes" id="UP000515159">
    <property type="component" value="Chromosome 1"/>
</dbReference>
<dbReference type="PROSITE" id="PS50835">
    <property type="entry name" value="IG_LIKE"/>
    <property type="match status" value="1"/>
</dbReference>
<dbReference type="InterPro" id="IPR013098">
    <property type="entry name" value="Ig_I-set"/>
</dbReference>
<dbReference type="InterPro" id="IPR003599">
    <property type="entry name" value="Ig_sub"/>
</dbReference>
<dbReference type="GO" id="GO:0016020">
    <property type="term" value="C:membrane"/>
    <property type="evidence" value="ECO:0007669"/>
    <property type="project" value="UniProtKB-SubCell"/>
</dbReference>
<dbReference type="Pfam" id="PF07679">
    <property type="entry name" value="I-set"/>
    <property type="match status" value="1"/>
</dbReference>
<dbReference type="Pfam" id="PF13855">
    <property type="entry name" value="LRR_8"/>
    <property type="match status" value="3"/>
</dbReference>
<organism evidence="8 9">
    <name type="scientific">Geotrypetes seraphini</name>
    <name type="common">Gaboon caecilian</name>
    <name type="synonym">Caecilia seraphini</name>
    <dbReference type="NCBI Taxonomy" id="260995"/>
    <lineage>
        <taxon>Eukaryota</taxon>
        <taxon>Metazoa</taxon>
        <taxon>Chordata</taxon>
        <taxon>Craniata</taxon>
        <taxon>Vertebrata</taxon>
        <taxon>Euteleostomi</taxon>
        <taxon>Amphibia</taxon>
        <taxon>Gymnophiona</taxon>
        <taxon>Geotrypetes</taxon>
    </lineage>
</organism>
<keyword evidence="6" id="KW-0472">Membrane</keyword>
<dbReference type="AlphaFoldDB" id="A0A6P8RVD8"/>
<dbReference type="PROSITE" id="PS51450">
    <property type="entry name" value="LRR"/>
    <property type="match status" value="2"/>
</dbReference>
<dbReference type="CDD" id="cd00096">
    <property type="entry name" value="Ig"/>
    <property type="match status" value="1"/>
</dbReference>
<dbReference type="FunFam" id="3.80.10.10:FF:001360">
    <property type="entry name" value="Uncharacterized protein"/>
    <property type="match status" value="1"/>
</dbReference>
<dbReference type="SUPFAM" id="SSF52058">
    <property type="entry name" value="L domain-like"/>
    <property type="match status" value="1"/>
</dbReference>
<dbReference type="InterPro" id="IPR036179">
    <property type="entry name" value="Ig-like_dom_sf"/>
</dbReference>
<evidence type="ECO:0000313" key="8">
    <source>
        <dbReference type="Proteomes" id="UP000515159"/>
    </source>
</evidence>